<dbReference type="RefSeq" id="WP_386714900.1">
    <property type="nucleotide sequence ID" value="NZ_JBHRSZ010000001.1"/>
</dbReference>
<keyword evidence="1" id="KW-0472">Membrane</keyword>
<keyword evidence="1" id="KW-1133">Transmembrane helix</keyword>
<evidence type="ECO:0000313" key="2">
    <source>
        <dbReference type="EMBL" id="MFC3149624.1"/>
    </source>
</evidence>
<evidence type="ECO:0000313" key="3">
    <source>
        <dbReference type="Proteomes" id="UP001595476"/>
    </source>
</evidence>
<accession>A0ABV7H6T9</accession>
<evidence type="ECO:0000256" key="1">
    <source>
        <dbReference type="SAM" id="Phobius"/>
    </source>
</evidence>
<feature type="transmembrane region" description="Helical" evidence="1">
    <location>
        <begin position="6"/>
        <end position="27"/>
    </location>
</feature>
<keyword evidence="1" id="KW-0812">Transmembrane</keyword>
<proteinExistence type="predicted"/>
<dbReference type="EMBL" id="JBHRSZ010000001">
    <property type="protein sequence ID" value="MFC3149624.1"/>
    <property type="molecule type" value="Genomic_DNA"/>
</dbReference>
<keyword evidence="3" id="KW-1185">Reference proteome</keyword>
<reference evidence="3" key="1">
    <citation type="journal article" date="2019" name="Int. J. Syst. Evol. Microbiol.">
        <title>The Global Catalogue of Microorganisms (GCM) 10K type strain sequencing project: providing services to taxonomists for standard genome sequencing and annotation.</title>
        <authorList>
            <consortium name="The Broad Institute Genomics Platform"/>
            <consortium name="The Broad Institute Genome Sequencing Center for Infectious Disease"/>
            <person name="Wu L."/>
            <person name="Ma J."/>
        </authorList>
    </citation>
    <scope>NUCLEOTIDE SEQUENCE [LARGE SCALE GENOMIC DNA]</scope>
    <source>
        <strain evidence="3">KCTC 52438</strain>
    </source>
</reference>
<evidence type="ECO:0008006" key="4">
    <source>
        <dbReference type="Google" id="ProtNLM"/>
    </source>
</evidence>
<name>A0ABV7H6T9_9GAMM</name>
<sequence length="196" mass="22663">MEWMEFIVGILNAIAWPAAVLVVIFAFKRQLVLIAPFTKKLKFKDFEVEFSNDIDQLVEKAQTAFPELKSDPKIRLISSARHLPNSCILEAWDQLHQETRNLTQAHFPEANFSEDTPYKDTEIFLTQEEVLDQRKSKLFNELRRLRNKIAHAEGYEVGGQEAIQYIELCYRLIDFLKDLNKTLSESSAALEASVEN</sequence>
<gene>
    <name evidence="2" type="ORF">ACFOEK_01135</name>
</gene>
<organism evidence="2 3">
    <name type="scientific">Litoribrevibacter euphylliae</name>
    <dbReference type="NCBI Taxonomy" id="1834034"/>
    <lineage>
        <taxon>Bacteria</taxon>
        <taxon>Pseudomonadati</taxon>
        <taxon>Pseudomonadota</taxon>
        <taxon>Gammaproteobacteria</taxon>
        <taxon>Oceanospirillales</taxon>
        <taxon>Oceanospirillaceae</taxon>
        <taxon>Litoribrevibacter</taxon>
    </lineage>
</organism>
<dbReference type="Proteomes" id="UP001595476">
    <property type="component" value="Unassembled WGS sequence"/>
</dbReference>
<protein>
    <recommendedName>
        <fullName evidence="4">RiboL-PSP-HEPN domain-containing protein</fullName>
    </recommendedName>
</protein>
<comment type="caution">
    <text evidence="2">The sequence shown here is derived from an EMBL/GenBank/DDBJ whole genome shotgun (WGS) entry which is preliminary data.</text>
</comment>